<evidence type="ECO:0000313" key="2">
    <source>
        <dbReference type="EMBL" id="MPM87096.1"/>
    </source>
</evidence>
<feature type="region of interest" description="Disordered" evidence="1">
    <location>
        <begin position="80"/>
        <end position="99"/>
    </location>
</feature>
<proteinExistence type="predicted"/>
<name>A0A645DCK5_9ZZZZ</name>
<protein>
    <submittedName>
        <fullName evidence="2">Uncharacterized protein</fullName>
    </submittedName>
</protein>
<dbReference type="EMBL" id="VSSQ01034991">
    <property type="protein sequence ID" value="MPM87096.1"/>
    <property type="molecule type" value="Genomic_DNA"/>
</dbReference>
<gene>
    <name evidence="2" type="ORF">SDC9_134189</name>
</gene>
<accession>A0A645DCK5</accession>
<comment type="caution">
    <text evidence="2">The sequence shown here is derived from an EMBL/GenBank/DDBJ whole genome shotgun (WGS) entry which is preliminary data.</text>
</comment>
<sequence length="99" mass="9889">MGAAEGVLFRNAGNGEGLAREAGEQQVVVGDVGGVDLRDVAVDGVAAGVVFGIGLLRVVVPFAGEYALAAQLLEGHADASDAGKEVDEAESGVVGQRQL</sequence>
<dbReference type="AlphaFoldDB" id="A0A645DCK5"/>
<evidence type="ECO:0000256" key="1">
    <source>
        <dbReference type="SAM" id="MobiDB-lite"/>
    </source>
</evidence>
<reference evidence="2" key="1">
    <citation type="submission" date="2019-08" db="EMBL/GenBank/DDBJ databases">
        <authorList>
            <person name="Kucharzyk K."/>
            <person name="Murdoch R.W."/>
            <person name="Higgins S."/>
            <person name="Loffler F."/>
        </authorList>
    </citation>
    <scope>NUCLEOTIDE SEQUENCE</scope>
</reference>
<organism evidence="2">
    <name type="scientific">bioreactor metagenome</name>
    <dbReference type="NCBI Taxonomy" id="1076179"/>
    <lineage>
        <taxon>unclassified sequences</taxon>
        <taxon>metagenomes</taxon>
        <taxon>ecological metagenomes</taxon>
    </lineage>
</organism>